<dbReference type="Proteomes" id="UP000014254">
    <property type="component" value="Unassembled WGS sequence"/>
</dbReference>
<feature type="compositionally biased region" description="Low complexity" evidence="9">
    <location>
        <begin position="661"/>
        <end position="679"/>
    </location>
</feature>
<dbReference type="eggNOG" id="KOG0244">
    <property type="taxonomic scope" value="Eukaryota"/>
</dbReference>
<sequence>MATTAVRVRPLIDENIDNKKDDCTITFIKNEPQIVIGHDRAFTFDFVFPPETSQEQLYKSSIIPLVDRFTEGKNVTILAYGQTGSGKTYSMGTGIDQSNEQGIIPRFAHSLFERMLDFQSKGSNNAFQIYASFLELYNEDIHDLLITTEMNHQQQEHPSIREDIDGKIYWAGIREERIYSVEDLMRCLKNGSQKRTTGSTEMNTSSSRSHAIFSIILKQQIVHDDNATSRLVSKFHFVDLAGSERLKRTHAMGDRQKEGIFINGGLLALGNVISALGGDNNKKPQHVPYRDSKLTRLLQDSLGGNSHTLMLACVSASSSDYTETLNTLKYANRARNIQNRVQVNQDFVEGGSPEESLYLRLQISRLKNQLHMLKQVHHNDITIQDLKQEMQEIKSFSQQISKELAEATSVRDTLLLGKDEPVESHPIIQKYAHQVQQLRLQVAETRSSSSNNNSKSLDLISLPSKPPSTWPKVSSSMGFLDKNLFVDSNSNITKKHQGSVSSGRRLTSKKKPIIQRMKTQSSPSSKRKQHQQAHENMDELFELLRKEYNDTCEQFKSTDETVLHASHANTERATTTTANTTTNPMGDDVCEAEDNKKVFPDTQIQNYMPADICPPNSTFEDDELEALAVPSWSDAPKLPSINGSTKRKSISLDSMWDDTDSSMTTSRVDSQSPTQQHTQHQQKEIRRSSKSLLKMLHQIQADLLVKRELVGQLERSEDQYTQMRVNYESRLNELKDHLLEIQNQRDAALRQSGTSVVSLHPQLPKRPQSVLQLRENRQAQEVRSQYEQKIKRLITENSELRKKATQSTQSIQTARAKAEGIIGRLRADVEALKLDKKQLHKSLKLEADKAREASINHEREIAQLKRRVLVAFDQKKKLEDTNQAQNQVITKRNQETLAANMQLRHLTTVLRRAANEGTFLNESALEKILAEASASATAATTNSKFASSNNNNKPTAGAAAGAAAGVRSRMHSPTTTGL</sequence>
<evidence type="ECO:0000313" key="12">
    <source>
        <dbReference type="Proteomes" id="UP000014254"/>
    </source>
</evidence>
<dbReference type="Pfam" id="PF00225">
    <property type="entry name" value="Kinesin"/>
    <property type="match status" value="1"/>
</dbReference>
<feature type="coiled-coil region" evidence="8">
    <location>
        <begin position="724"/>
        <end position="751"/>
    </location>
</feature>
<gene>
    <name evidence="11" type="ORF">HMPREF1544_11718</name>
</gene>
<dbReference type="InterPro" id="IPR027417">
    <property type="entry name" value="P-loop_NTPase"/>
</dbReference>
<keyword evidence="12" id="KW-1185">Reference proteome</keyword>
<dbReference type="InterPro" id="IPR036961">
    <property type="entry name" value="Kinesin_motor_dom_sf"/>
</dbReference>
<comment type="similarity">
    <text evidence="6 7">Belongs to the TRAFAC class myosin-kinesin ATPase superfamily. Kinesin family.</text>
</comment>
<dbReference type="AlphaFoldDB" id="S2IW73"/>
<evidence type="ECO:0000256" key="4">
    <source>
        <dbReference type="ARBA" id="ARBA00022840"/>
    </source>
</evidence>
<dbReference type="InterPro" id="IPR001752">
    <property type="entry name" value="Kinesin_motor_dom"/>
</dbReference>
<dbReference type="Pfam" id="PF25764">
    <property type="entry name" value="KIF21A_4th"/>
    <property type="match status" value="1"/>
</dbReference>
<keyword evidence="5 8" id="KW-0175">Coiled coil</keyword>
<dbReference type="GO" id="GO:0051231">
    <property type="term" value="P:spindle elongation"/>
    <property type="evidence" value="ECO:0007669"/>
    <property type="project" value="TreeGrafter"/>
</dbReference>
<dbReference type="SMART" id="SM00129">
    <property type="entry name" value="KISc"/>
    <property type="match status" value="1"/>
</dbReference>
<dbReference type="InParanoid" id="S2IW73"/>
<dbReference type="SUPFAM" id="SSF52540">
    <property type="entry name" value="P-loop containing nucleoside triphosphate hydrolases"/>
    <property type="match status" value="1"/>
</dbReference>
<dbReference type="PROSITE" id="PS50067">
    <property type="entry name" value="KINESIN_MOTOR_2"/>
    <property type="match status" value="1"/>
</dbReference>
<feature type="region of interest" description="Disordered" evidence="9">
    <location>
        <begin position="631"/>
        <end position="687"/>
    </location>
</feature>
<accession>S2IW73</accession>
<name>S2IW73_MUCC1</name>
<dbReference type="PANTHER" id="PTHR47969">
    <property type="entry name" value="CHROMOSOME-ASSOCIATED KINESIN KIF4A-RELATED"/>
    <property type="match status" value="1"/>
</dbReference>
<dbReference type="GO" id="GO:0008017">
    <property type="term" value="F:microtubule binding"/>
    <property type="evidence" value="ECO:0007669"/>
    <property type="project" value="InterPro"/>
</dbReference>
<proteinExistence type="inferred from homology"/>
<evidence type="ECO:0000256" key="1">
    <source>
        <dbReference type="ARBA" id="ARBA00004496"/>
    </source>
</evidence>
<dbReference type="GO" id="GO:0005875">
    <property type="term" value="C:microtubule associated complex"/>
    <property type="evidence" value="ECO:0007669"/>
    <property type="project" value="TreeGrafter"/>
</dbReference>
<dbReference type="GO" id="GO:0005874">
    <property type="term" value="C:microtubule"/>
    <property type="evidence" value="ECO:0007669"/>
    <property type="project" value="UniProtKB-KW"/>
</dbReference>
<dbReference type="STRING" id="1220926.S2IW73"/>
<dbReference type="VEuPathDB" id="FungiDB:HMPREF1544_11718"/>
<feature type="region of interest" description="Disordered" evidence="9">
    <location>
        <begin position="942"/>
        <end position="978"/>
    </location>
</feature>
<dbReference type="PROSITE" id="PS00411">
    <property type="entry name" value="KINESIN_MOTOR_1"/>
    <property type="match status" value="1"/>
</dbReference>
<comment type="subcellular location">
    <subcellularLocation>
        <location evidence="1">Cytoplasm</location>
    </subcellularLocation>
</comment>
<dbReference type="GO" id="GO:0005737">
    <property type="term" value="C:cytoplasm"/>
    <property type="evidence" value="ECO:0007669"/>
    <property type="project" value="UniProtKB-SubCell"/>
</dbReference>
<reference evidence="12" key="1">
    <citation type="submission" date="2013-05" db="EMBL/GenBank/DDBJ databases">
        <title>The Genome sequence of Mucor circinelloides f. circinelloides 1006PhL.</title>
        <authorList>
            <consortium name="The Broad Institute Genomics Platform"/>
            <person name="Cuomo C."/>
            <person name="Earl A."/>
            <person name="Findley K."/>
            <person name="Lee S.C."/>
            <person name="Walker B."/>
            <person name="Young S."/>
            <person name="Zeng Q."/>
            <person name="Gargeya S."/>
            <person name="Fitzgerald M."/>
            <person name="Haas B."/>
            <person name="Abouelleil A."/>
            <person name="Allen A.W."/>
            <person name="Alvarado L."/>
            <person name="Arachchi H.M."/>
            <person name="Berlin A.M."/>
            <person name="Chapman S.B."/>
            <person name="Gainer-Dewar J."/>
            <person name="Goldberg J."/>
            <person name="Griggs A."/>
            <person name="Gujja S."/>
            <person name="Hansen M."/>
            <person name="Howarth C."/>
            <person name="Imamovic A."/>
            <person name="Ireland A."/>
            <person name="Larimer J."/>
            <person name="McCowan C."/>
            <person name="Murphy C."/>
            <person name="Pearson M."/>
            <person name="Poon T.W."/>
            <person name="Priest M."/>
            <person name="Roberts A."/>
            <person name="Saif S."/>
            <person name="Shea T."/>
            <person name="Sisk P."/>
            <person name="Sykes S."/>
            <person name="Wortman J."/>
            <person name="Nusbaum C."/>
            <person name="Birren B."/>
        </authorList>
    </citation>
    <scope>NUCLEOTIDE SEQUENCE [LARGE SCALE GENOMIC DNA]</scope>
    <source>
        <strain evidence="12">1006PhL</strain>
    </source>
</reference>
<keyword evidence="3 6" id="KW-0547">Nucleotide-binding</keyword>
<feature type="coiled-coil region" evidence="8">
    <location>
        <begin position="840"/>
        <end position="881"/>
    </location>
</feature>
<dbReference type="OrthoDB" id="3176171at2759"/>
<dbReference type="PANTHER" id="PTHR47969:SF15">
    <property type="entry name" value="CHROMOSOME-ASSOCIATED KINESIN KIF4A-RELATED"/>
    <property type="match status" value="1"/>
</dbReference>
<dbReference type="GO" id="GO:0007052">
    <property type="term" value="P:mitotic spindle organization"/>
    <property type="evidence" value="ECO:0007669"/>
    <property type="project" value="TreeGrafter"/>
</dbReference>
<evidence type="ECO:0000256" key="3">
    <source>
        <dbReference type="ARBA" id="ARBA00022741"/>
    </source>
</evidence>
<dbReference type="GO" id="GO:0003777">
    <property type="term" value="F:microtubule motor activity"/>
    <property type="evidence" value="ECO:0007669"/>
    <property type="project" value="InterPro"/>
</dbReference>
<keyword evidence="7" id="KW-0493">Microtubule</keyword>
<evidence type="ECO:0000256" key="9">
    <source>
        <dbReference type="SAM" id="MobiDB-lite"/>
    </source>
</evidence>
<dbReference type="InterPro" id="IPR027640">
    <property type="entry name" value="Kinesin-like_fam"/>
</dbReference>
<evidence type="ECO:0000313" key="11">
    <source>
        <dbReference type="EMBL" id="EPB81569.1"/>
    </source>
</evidence>
<feature type="domain" description="Kinesin motor" evidence="10">
    <location>
        <begin position="1"/>
        <end position="337"/>
    </location>
</feature>
<evidence type="ECO:0000256" key="7">
    <source>
        <dbReference type="RuleBase" id="RU000394"/>
    </source>
</evidence>
<dbReference type="PRINTS" id="PR00380">
    <property type="entry name" value="KINESINHEAVY"/>
</dbReference>
<keyword evidence="6 7" id="KW-0505">Motor protein</keyword>
<feature type="compositionally biased region" description="Low complexity" evidence="9">
    <location>
        <begin position="942"/>
        <end position="965"/>
    </location>
</feature>
<evidence type="ECO:0000256" key="2">
    <source>
        <dbReference type="ARBA" id="ARBA00022490"/>
    </source>
</evidence>
<dbReference type="CDD" id="cd01372">
    <property type="entry name" value="KISc_KIF4"/>
    <property type="match status" value="1"/>
</dbReference>
<organism evidence="11 12">
    <name type="scientific">Mucor circinelloides f. circinelloides (strain 1006PhL)</name>
    <name type="common">Mucormycosis agent</name>
    <name type="synonym">Calyptromyces circinelloides</name>
    <dbReference type="NCBI Taxonomy" id="1220926"/>
    <lineage>
        <taxon>Eukaryota</taxon>
        <taxon>Fungi</taxon>
        <taxon>Fungi incertae sedis</taxon>
        <taxon>Mucoromycota</taxon>
        <taxon>Mucoromycotina</taxon>
        <taxon>Mucoromycetes</taxon>
        <taxon>Mucorales</taxon>
        <taxon>Mucorineae</taxon>
        <taxon>Mucoraceae</taxon>
        <taxon>Mucor</taxon>
    </lineage>
</organism>
<dbReference type="Gene3D" id="3.40.850.10">
    <property type="entry name" value="Kinesin motor domain"/>
    <property type="match status" value="1"/>
</dbReference>
<dbReference type="InterPro" id="IPR019821">
    <property type="entry name" value="Kinesin_motor_CS"/>
</dbReference>
<feature type="binding site" evidence="6">
    <location>
        <begin position="81"/>
        <end position="88"/>
    </location>
    <ligand>
        <name>ATP</name>
        <dbReference type="ChEBI" id="CHEBI:30616"/>
    </ligand>
</feature>
<feature type="region of interest" description="Disordered" evidence="9">
    <location>
        <begin position="493"/>
        <end position="534"/>
    </location>
</feature>
<protein>
    <recommendedName>
        <fullName evidence="7">Kinesin-like protein</fullName>
    </recommendedName>
</protein>
<dbReference type="GO" id="GO:0007018">
    <property type="term" value="P:microtubule-based movement"/>
    <property type="evidence" value="ECO:0007669"/>
    <property type="project" value="InterPro"/>
</dbReference>
<dbReference type="EMBL" id="KE124164">
    <property type="protein sequence ID" value="EPB81569.1"/>
    <property type="molecule type" value="Genomic_DNA"/>
</dbReference>
<evidence type="ECO:0000256" key="6">
    <source>
        <dbReference type="PROSITE-ProRule" id="PRU00283"/>
    </source>
</evidence>
<dbReference type="GO" id="GO:0005524">
    <property type="term" value="F:ATP binding"/>
    <property type="evidence" value="ECO:0007669"/>
    <property type="project" value="UniProtKB-UniRule"/>
</dbReference>
<feature type="coiled-coil region" evidence="8">
    <location>
        <begin position="776"/>
        <end position="803"/>
    </location>
</feature>
<dbReference type="OMA" id="SHANTER"/>
<evidence type="ECO:0000256" key="5">
    <source>
        <dbReference type="ARBA" id="ARBA00023054"/>
    </source>
</evidence>
<evidence type="ECO:0000256" key="8">
    <source>
        <dbReference type="SAM" id="Coils"/>
    </source>
</evidence>
<keyword evidence="4 6" id="KW-0067">ATP-binding</keyword>
<keyword evidence="2" id="KW-0963">Cytoplasm</keyword>
<evidence type="ECO:0000259" key="10">
    <source>
        <dbReference type="PROSITE" id="PS50067"/>
    </source>
</evidence>
<feature type="compositionally biased region" description="Polar residues" evidence="9">
    <location>
        <begin position="493"/>
        <end position="505"/>
    </location>
</feature>